<reference evidence="4" key="1">
    <citation type="submission" date="2023-02" db="EMBL/GenBank/DDBJ databases">
        <title>Genome of toxic invasive species Heracleum sosnowskyi carries increased number of genes despite the absence of recent whole-genome duplications.</title>
        <authorList>
            <person name="Schelkunov M."/>
            <person name="Shtratnikova V."/>
            <person name="Makarenko M."/>
            <person name="Klepikova A."/>
            <person name="Omelchenko D."/>
            <person name="Novikova G."/>
            <person name="Obukhova E."/>
            <person name="Bogdanov V."/>
            <person name="Penin A."/>
            <person name="Logacheva M."/>
        </authorList>
    </citation>
    <scope>NUCLEOTIDE SEQUENCE</scope>
    <source>
        <strain evidence="4">Hsosn_3</strain>
        <tissue evidence="4">Leaf</tissue>
    </source>
</reference>
<evidence type="ECO:0000313" key="5">
    <source>
        <dbReference type="Proteomes" id="UP001237642"/>
    </source>
</evidence>
<feature type="transmembrane region" description="Helical" evidence="2">
    <location>
        <begin position="173"/>
        <end position="193"/>
    </location>
</feature>
<proteinExistence type="predicted"/>
<dbReference type="GO" id="GO:0008270">
    <property type="term" value="F:zinc ion binding"/>
    <property type="evidence" value="ECO:0007669"/>
    <property type="project" value="UniProtKB-KW"/>
</dbReference>
<evidence type="ECO:0000259" key="3">
    <source>
        <dbReference type="PROSITE" id="PS50089"/>
    </source>
</evidence>
<feature type="transmembrane region" description="Helical" evidence="2">
    <location>
        <begin position="12"/>
        <end position="31"/>
    </location>
</feature>
<dbReference type="InterPro" id="IPR019396">
    <property type="entry name" value="TM_Fragile-X-F-assoc"/>
</dbReference>
<name>A0AAD8MX40_9APIA</name>
<feature type="transmembrane region" description="Helical" evidence="2">
    <location>
        <begin position="245"/>
        <end position="265"/>
    </location>
</feature>
<dbReference type="SMART" id="SM00184">
    <property type="entry name" value="RING"/>
    <property type="match status" value="1"/>
</dbReference>
<keyword evidence="5" id="KW-1185">Reference proteome</keyword>
<keyword evidence="1" id="KW-0863">Zinc-finger</keyword>
<keyword evidence="2" id="KW-0472">Membrane</keyword>
<dbReference type="EMBL" id="JAUIZM010000004">
    <property type="protein sequence ID" value="KAK1386913.1"/>
    <property type="molecule type" value="Genomic_DNA"/>
</dbReference>
<dbReference type="Proteomes" id="UP001237642">
    <property type="component" value="Unassembled WGS sequence"/>
</dbReference>
<feature type="transmembrane region" description="Helical" evidence="2">
    <location>
        <begin position="100"/>
        <end position="118"/>
    </location>
</feature>
<protein>
    <submittedName>
        <fullName evidence="4">Transmembrane Fragile-X-F-associated protein</fullName>
    </submittedName>
</protein>
<feature type="transmembrane region" description="Helical" evidence="2">
    <location>
        <begin position="147"/>
        <end position="167"/>
    </location>
</feature>
<dbReference type="SUPFAM" id="SSF57850">
    <property type="entry name" value="RING/U-box"/>
    <property type="match status" value="1"/>
</dbReference>
<feature type="transmembrane region" description="Helical" evidence="2">
    <location>
        <begin position="70"/>
        <end position="94"/>
    </location>
</feature>
<comment type="caution">
    <text evidence="4">The sequence shown here is derived from an EMBL/GenBank/DDBJ whole genome shotgun (WGS) entry which is preliminary data.</text>
</comment>
<dbReference type="PROSITE" id="PS50089">
    <property type="entry name" value="ZF_RING_2"/>
    <property type="match status" value="1"/>
</dbReference>
<dbReference type="InterPro" id="IPR013083">
    <property type="entry name" value="Znf_RING/FYVE/PHD"/>
</dbReference>
<organism evidence="4 5">
    <name type="scientific">Heracleum sosnowskyi</name>
    <dbReference type="NCBI Taxonomy" id="360622"/>
    <lineage>
        <taxon>Eukaryota</taxon>
        <taxon>Viridiplantae</taxon>
        <taxon>Streptophyta</taxon>
        <taxon>Embryophyta</taxon>
        <taxon>Tracheophyta</taxon>
        <taxon>Spermatophyta</taxon>
        <taxon>Magnoliopsida</taxon>
        <taxon>eudicotyledons</taxon>
        <taxon>Gunneridae</taxon>
        <taxon>Pentapetalae</taxon>
        <taxon>asterids</taxon>
        <taxon>campanulids</taxon>
        <taxon>Apiales</taxon>
        <taxon>Apiaceae</taxon>
        <taxon>Apioideae</taxon>
        <taxon>apioid superclade</taxon>
        <taxon>Tordylieae</taxon>
        <taxon>Tordyliinae</taxon>
        <taxon>Heracleum</taxon>
    </lineage>
</organism>
<feature type="domain" description="RING-type" evidence="3">
    <location>
        <begin position="409"/>
        <end position="444"/>
    </location>
</feature>
<dbReference type="Pfam" id="PF13920">
    <property type="entry name" value="zf-C3HC4_3"/>
    <property type="match status" value="1"/>
</dbReference>
<dbReference type="InterPro" id="IPR001841">
    <property type="entry name" value="Znf_RING"/>
</dbReference>
<sequence length="456" mass="52367">MNWREVAKSLQLVTSHALLFSFTLLLLLKLSNDVVSFPWWVVFIPLWLFHGVVARSRFSIPAPLFPFDRYWAPFHSVVATPLLVAFELLLCIYLDGKYALNLKIVFSPLLALETAIFIDNVRMFKALLPGDEVSVADAAILKALPHLWIAFSMIFFIAATTFTLLKLCDSELIFWWEIFLNYGFAQLFAFFNCTNWHNPLIHRHSQFSTTNSNLAISGYLDCYSGLDLSSNEEHEQSRRRSLQDIGGHVMKVPLIVFQILLFIRLQLSVSRHFSMPFVFSPLLLLQGAGLFFAVYRLVENIILILHRGDGSPAFFKISSKAHDLFAFMHHGSRLLGWWSIDEGSREEQARLYSAGSSGYSTFSPDVKKMSKASLAEEISKLQAALGEQIEIRKFSQEEYERLQNEKILCQVCFEEQINVVLLPCRHRILCRSCCQRCKRCPICRIYIVQRLCVDEV</sequence>
<evidence type="ECO:0000313" key="4">
    <source>
        <dbReference type="EMBL" id="KAK1386913.1"/>
    </source>
</evidence>
<keyword evidence="1" id="KW-0862">Zinc</keyword>
<dbReference type="PANTHER" id="PTHR46859:SF6">
    <property type="entry name" value="TRANSMEMBRANE FRAGILE-X-F-ASSOCIATED PROTEIN"/>
    <property type="match status" value="1"/>
</dbReference>
<evidence type="ECO:0000256" key="1">
    <source>
        <dbReference type="PROSITE-ProRule" id="PRU00175"/>
    </source>
</evidence>
<accession>A0AAD8MX40</accession>
<dbReference type="PANTHER" id="PTHR46859">
    <property type="entry name" value="TRANSMEMBRANE FRAGILE-X-F-ASSOCIATED PROTEIN"/>
    <property type="match status" value="1"/>
</dbReference>
<keyword evidence="1" id="KW-0479">Metal-binding</keyword>
<feature type="transmembrane region" description="Helical" evidence="2">
    <location>
        <begin position="277"/>
        <end position="298"/>
    </location>
</feature>
<dbReference type="AlphaFoldDB" id="A0AAD8MX40"/>
<reference evidence="4" key="2">
    <citation type="submission" date="2023-05" db="EMBL/GenBank/DDBJ databases">
        <authorList>
            <person name="Schelkunov M.I."/>
        </authorList>
    </citation>
    <scope>NUCLEOTIDE SEQUENCE</scope>
    <source>
        <strain evidence="4">Hsosn_3</strain>
        <tissue evidence="4">Leaf</tissue>
    </source>
</reference>
<dbReference type="Pfam" id="PF10269">
    <property type="entry name" value="Tmemb_185A"/>
    <property type="match status" value="1"/>
</dbReference>
<evidence type="ECO:0000256" key="2">
    <source>
        <dbReference type="SAM" id="Phobius"/>
    </source>
</evidence>
<feature type="transmembrane region" description="Helical" evidence="2">
    <location>
        <begin position="37"/>
        <end position="58"/>
    </location>
</feature>
<gene>
    <name evidence="4" type="ORF">POM88_015091</name>
</gene>
<keyword evidence="2 4" id="KW-0812">Transmembrane</keyword>
<dbReference type="Gene3D" id="3.30.40.10">
    <property type="entry name" value="Zinc/RING finger domain, C3HC4 (zinc finger)"/>
    <property type="match status" value="1"/>
</dbReference>
<keyword evidence="2" id="KW-1133">Transmembrane helix</keyword>